<evidence type="ECO:0000313" key="2">
    <source>
        <dbReference type="EMBL" id="MED7823843.1"/>
    </source>
</evidence>
<feature type="region of interest" description="Disordered" evidence="1">
    <location>
        <begin position="258"/>
        <end position="280"/>
    </location>
</feature>
<dbReference type="Proteomes" id="UP001333996">
    <property type="component" value="Unassembled WGS sequence"/>
</dbReference>
<comment type="caution">
    <text evidence="2">The sequence shown here is derived from an EMBL/GenBank/DDBJ whole genome shotgun (WGS) entry which is preliminary data.</text>
</comment>
<name>A0ABU7FIF7_9ACTN</name>
<evidence type="ECO:0000313" key="3">
    <source>
        <dbReference type="Proteomes" id="UP001333996"/>
    </source>
</evidence>
<accession>A0ABU7FIF7</accession>
<dbReference type="EMBL" id="JAYWVC010000054">
    <property type="protein sequence ID" value="MED7823843.1"/>
    <property type="molecule type" value="Genomic_DNA"/>
</dbReference>
<sequence>MEPYPQPAPADDDFAASRALFQTMTARLGEAEMMVGTQAELEDYLTVCGRELKRQLMQDQMDARARREERLAALAGADGVVRRRVEPDHRRLLATTVGPVEISRLAYRAPKVSNLHPADAQLALPAGRYSYPLRRLAVHEVAAGALRAAGTALERTTGQKIGTQQLMEIAVGAARDIRTFYQDAACTPVPGVGLLVLSVDCTGVNMIPAALREAPTAKAEAPDRPSAQLASRERAGRCRMACVSALYDAEPAERGAADVLPATATERESRRKGPTAVGRRLDASLEHSVAPMVTALFDQAERRDPDHRRRWIVLVDGANHQLDCIAKEAAARGVNVDIIVDFVHVLEYLWKAADDLHATQPARTAFVQHTARALLEGHAPQVIADLRHHLRTRDHSGLPSPGLQRCADYLTAKQPFLGYDLALGLGWPIATGVIEGSCRYLVKDRLDVTGARWSLAGAEAVLLLRTVIANGDFEAYWKYHLQREHQRTHASRYQHEYAPAA</sequence>
<protein>
    <submittedName>
        <fullName evidence="2">ISKra4 family transposase</fullName>
    </submittedName>
</protein>
<organism evidence="2 3">
    <name type="scientific">Streptomyces chiangmaiensis</name>
    <dbReference type="NCBI Taxonomy" id="766497"/>
    <lineage>
        <taxon>Bacteria</taxon>
        <taxon>Bacillati</taxon>
        <taxon>Actinomycetota</taxon>
        <taxon>Actinomycetes</taxon>
        <taxon>Kitasatosporales</taxon>
        <taxon>Streptomycetaceae</taxon>
        <taxon>Streptomyces</taxon>
    </lineage>
</organism>
<proteinExistence type="predicted"/>
<reference evidence="2" key="1">
    <citation type="submission" date="2024-01" db="EMBL/GenBank/DDBJ databases">
        <title>First draft genome sequence data of TA4-1, the type strain of Gram-positive actinobacterium Streptomyces chiangmaiensis.</title>
        <authorList>
            <person name="Yasawong M."/>
            <person name="Nantapong N."/>
        </authorList>
    </citation>
    <scope>NUCLEOTIDE SEQUENCE</scope>
    <source>
        <strain evidence="2">TA4-1</strain>
    </source>
</reference>
<keyword evidence="3" id="KW-1185">Reference proteome</keyword>
<dbReference type="NCBIfam" id="NF033572">
    <property type="entry name" value="transpos_ISKra4"/>
    <property type="match status" value="1"/>
</dbReference>
<dbReference type="RefSeq" id="WP_329508298.1">
    <property type="nucleotide sequence ID" value="NZ_BAAAYZ010000021.1"/>
</dbReference>
<gene>
    <name evidence="2" type="ORF">VXC91_18110</name>
</gene>
<evidence type="ECO:0000256" key="1">
    <source>
        <dbReference type="SAM" id="MobiDB-lite"/>
    </source>
</evidence>